<gene>
    <name evidence="1" type="ORF">PAGA_a1878</name>
</gene>
<proteinExistence type="predicted"/>
<sequence length="669" mass="74126">MKIPLIYFSLLSVSSAFSLLSYTIPAQAKTIQSPPPVGTWQNNDEDADDVPDEQDDYPFDVNLVKAKYYQETELNDNLAKAENLTSEIPYFVSGVVQHTADLDLFKFTTNKAERVSVVLNTTNTIFRPNIFILNSDGSSVEKIKSNFTAIGNIGAAANFTLPAADTYYLAITDVDARGNTDFTYKAKLFFDVDIDYIDDGLESAFGLIVNDIDSDRDRIFDGTEFYVYLDGNTYSHDVDLDGIPNWLDEDSDADGIPDKIEGISDQDQDGLGNFVDVDSDGDGNLDKNEVKDILTSFPADTDGDRVPNYADVDDDNDGLLDGNDAEPLKIVDSTFPGEADYKDISTVDYIFKGDSYNGLFVENGTHKIKGRGLETEGILVFKRTNNLPPINKKVSSLLDVPFMLPEHTQSMYFFAKGKRSNSINVIKSNRNLPLILKPELDYYSVGDTLSLSGQHFSDDTLVFIDNIKTKPSIINTEKLTFVVPDGVRSQAKLTAKTTYGTSNTVTVKIGDEVLLDYSQLSIPNKVLAPLLVTSLKSPINQEEQLGDDLNVNYIFGGDSDVVMALYIDENKEPYEFINTMVFQSDKNILITPIHIAASSVWYSGALGNNIEQINWKEEFNALSSNEDVKVFANFIEANLSNPRYIDDNSAKYHSLLNKAIASSKDSISN</sequence>
<evidence type="ECO:0000313" key="2">
    <source>
        <dbReference type="Proteomes" id="UP000217277"/>
    </source>
</evidence>
<dbReference type="EMBL" id="CP011011">
    <property type="protein sequence ID" value="ATC82230.1"/>
    <property type="molecule type" value="Genomic_DNA"/>
</dbReference>
<keyword evidence="2" id="KW-1185">Reference proteome</keyword>
<evidence type="ECO:0000313" key="1">
    <source>
        <dbReference type="EMBL" id="ATC82230.1"/>
    </source>
</evidence>
<accession>A0ACA8DWW7</accession>
<name>A0ACA8DWW7_9GAMM</name>
<organism evidence="1 2">
    <name type="scientific">Pseudoalteromonas agarivorans DSM 14585</name>
    <dbReference type="NCBI Taxonomy" id="1312369"/>
    <lineage>
        <taxon>Bacteria</taxon>
        <taxon>Pseudomonadati</taxon>
        <taxon>Pseudomonadota</taxon>
        <taxon>Gammaproteobacteria</taxon>
        <taxon>Alteromonadales</taxon>
        <taxon>Pseudoalteromonadaceae</taxon>
        <taxon>Pseudoalteromonas</taxon>
    </lineage>
</organism>
<protein>
    <submittedName>
        <fullName evidence="1">Uncharacterized protein</fullName>
    </submittedName>
</protein>
<reference evidence="1" key="1">
    <citation type="submission" date="2015-03" db="EMBL/GenBank/DDBJ databases">
        <authorList>
            <person name="Xie B.-B."/>
            <person name="Rong J.-C."/>
            <person name="Qin Q.-L."/>
            <person name="Zhang Y.-Z."/>
        </authorList>
    </citation>
    <scope>NUCLEOTIDE SEQUENCE</scope>
    <source>
        <strain evidence="1">DSM 14585</strain>
    </source>
</reference>
<dbReference type="Proteomes" id="UP000217277">
    <property type="component" value="Chromosome I"/>
</dbReference>